<dbReference type="Proteomes" id="UP000298631">
    <property type="component" value="Chromosome"/>
</dbReference>
<gene>
    <name evidence="2" type="ORF">EOK75_11430</name>
</gene>
<evidence type="ECO:0000259" key="1">
    <source>
        <dbReference type="Pfam" id="PF09361"/>
    </source>
</evidence>
<evidence type="ECO:0000313" key="3">
    <source>
        <dbReference type="Proteomes" id="UP000298631"/>
    </source>
</evidence>
<dbReference type="AlphaFoldDB" id="A0A4P8EHC0"/>
<dbReference type="OrthoDB" id="7744969at2"/>
<proteinExistence type="predicted"/>
<dbReference type="EMBL" id="CP039964">
    <property type="protein sequence ID" value="QCO56287.1"/>
    <property type="molecule type" value="Genomic_DNA"/>
</dbReference>
<dbReference type="RefSeq" id="WP_137194070.1">
    <property type="nucleotide sequence ID" value="NZ_CP039964.1"/>
</dbReference>
<dbReference type="InterPro" id="IPR018968">
    <property type="entry name" value="Phasin"/>
</dbReference>
<dbReference type="Pfam" id="PF09361">
    <property type="entry name" value="Phasin_2"/>
    <property type="match status" value="1"/>
</dbReference>
<accession>A0A4P8EHC0</accession>
<feature type="domain" description="Phasin" evidence="1">
    <location>
        <begin position="30"/>
        <end position="99"/>
    </location>
</feature>
<keyword evidence="3" id="KW-1185">Reference proteome</keyword>
<name>A0A4P8EHC0_9RHOB</name>
<sequence length="117" mass="12742">MTKETKAQSSTDFIGMLGNMPFNPMNDPQLKAWSDLGADMMKFAASRIQQDLEAQKSMLACKSLEELQKVQAEFFSEAVKGYNAQIQRVAEVMSGAGKAQAGAVVSSTKRGYDDVPL</sequence>
<organism evidence="2 3">
    <name type="scientific">Pseudorhodobacter turbinis</name>
    <dbReference type="NCBI Taxonomy" id="2500533"/>
    <lineage>
        <taxon>Bacteria</taxon>
        <taxon>Pseudomonadati</taxon>
        <taxon>Pseudomonadota</taxon>
        <taxon>Alphaproteobacteria</taxon>
        <taxon>Rhodobacterales</taxon>
        <taxon>Paracoccaceae</taxon>
        <taxon>Pseudorhodobacter</taxon>
    </lineage>
</organism>
<evidence type="ECO:0000313" key="2">
    <source>
        <dbReference type="EMBL" id="QCO56287.1"/>
    </source>
</evidence>
<dbReference type="KEGG" id="pseb:EOK75_11430"/>
<protein>
    <submittedName>
        <fullName evidence="2">Phasin family protein</fullName>
    </submittedName>
</protein>
<reference evidence="2 3" key="1">
    <citation type="submission" date="2019-05" db="EMBL/GenBank/DDBJ databases">
        <title>Pseudorhodobacter turbinis sp. nov., isolated from the gut of the Korean turban shell.</title>
        <authorList>
            <person name="Jeong Y.-S."/>
            <person name="Kang W.-R."/>
            <person name="Bae J.-W."/>
        </authorList>
    </citation>
    <scope>NUCLEOTIDE SEQUENCE [LARGE SCALE GENOMIC DNA]</scope>
    <source>
        <strain evidence="2 3">S12M18</strain>
    </source>
</reference>